<dbReference type="InterPro" id="IPR011042">
    <property type="entry name" value="6-blade_b-propeller_TolB-like"/>
</dbReference>
<sequence length="421" mass="44906">MKIKAPLPLTFNKAEEARSNKVSKNLTPSGQSKKAIPLAFIFATLLFSMLSFSCKKELSCASCQAINKPPVAIAGSDQVITLPTDSLILDGSASNDPDGTISKWLWTKISGPSAGIANPETAKTAVKNVVAGVYKFELKVTDEQGLSATDTITVTVALPVDSKQHTPCTDCRIAFVSDRSGDMEIYSCKSDGSNIQRLTNSSGDDDQPAWSPDGTHIAFVSGRSGTYEIYTINADGSNVVRRTFTGNFCNSPTWSPDGTRIAYSMSTNGSYNTSLWVVEATGGSPSLLFDGKGMNLNPAWSPDGTKITFARDSTVSENYDIYTIRPTGTGLTDISPVINLFDKEDYIIPSWSPNGSKLAMIIRQTTGLYQYTTQIGVTNADGSGVKAFPTAPMKLGTAISWSADGTKIAYTSMSGSTKNIS</sequence>
<dbReference type="InterPro" id="IPR035986">
    <property type="entry name" value="PKD_dom_sf"/>
</dbReference>
<dbReference type="CDD" id="cd00146">
    <property type="entry name" value="PKD"/>
    <property type="match status" value="1"/>
</dbReference>
<evidence type="ECO:0000256" key="1">
    <source>
        <dbReference type="ARBA" id="ARBA00009820"/>
    </source>
</evidence>
<dbReference type="PANTHER" id="PTHR36842">
    <property type="entry name" value="PROTEIN TOLB HOMOLOG"/>
    <property type="match status" value="1"/>
</dbReference>
<dbReference type="InterPro" id="IPR022409">
    <property type="entry name" value="PKD/Chitinase_dom"/>
</dbReference>
<accession>A0ABT6REF3</accession>
<protein>
    <submittedName>
        <fullName evidence="3">PKD domain-containing protein</fullName>
    </submittedName>
</protein>
<proteinExistence type="inferred from homology"/>
<evidence type="ECO:0000259" key="2">
    <source>
        <dbReference type="SMART" id="SM00089"/>
    </source>
</evidence>
<dbReference type="Proteomes" id="UP001226434">
    <property type="component" value="Unassembled WGS sequence"/>
</dbReference>
<dbReference type="EMBL" id="JASBRG010000007">
    <property type="protein sequence ID" value="MDI3320962.1"/>
    <property type="molecule type" value="Genomic_DNA"/>
</dbReference>
<evidence type="ECO:0000313" key="4">
    <source>
        <dbReference type="Proteomes" id="UP001226434"/>
    </source>
</evidence>
<comment type="caution">
    <text evidence="3">The sequence shown here is derived from an EMBL/GenBank/DDBJ whole genome shotgun (WGS) entry which is preliminary data.</text>
</comment>
<dbReference type="PANTHER" id="PTHR36842:SF1">
    <property type="entry name" value="PROTEIN TOLB"/>
    <property type="match status" value="1"/>
</dbReference>
<dbReference type="SUPFAM" id="SSF69304">
    <property type="entry name" value="Tricorn protease N-terminal domain"/>
    <property type="match status" value="1"/>
</dbReference>
<dbReference type="InterPro" id="IPR011659">
    <property type="entry name" value="WD40"/>
</dbReference>
<dbReference type="SMART" id="SM00089">
    <property type="entry name" value="PKD"/>
    <property type="match status" value="1"/>
</dbReference>
<evidence type="ECO:0000313" key="3">
    <source>
        <dbReference type="EMBL" id="MDI3320962.1"/>
    </source>
</evidence>
<name>A0ABT6REF3_9BACT</name>
<reference evidence="3 4" key="1">
    <citation type="submission" date="2023-05" db="EMBL/GenBank/DDBJ databases">
        <title>Genome sequence of Pinibacter sp. MAH-24.</title>
        <authorList>
            <person name="Huq M.A."/>
        </authorList>
    </citation>
    <scope>NUCLEOTIDE SEQUENCE [LARGE SCALE GENOMIC DNA]</scope>
    <source>
        <strain evidence="3 4">MAH-24</strain>
    </source>
</reference>
<dbReference type="InterPro" id="IPR013783">
    <property type="entry name" value="Ig-like_fold"/>
</dbReference>
<dbReference type="RefSeq" id="WP_282335064.1">
    <property type="nucleotide sequence ID" value="NZ_JASBRG010000007.1"/>
</dbReference>
<keyword evidence="4" id="KW-1185">Reference proteome</keyword>
<dbReference type="Pfam" id="PF22352">
    <property type="entry name" value="K319L-like_PKD"/>
    <property type="match status" value="1"/>
</dbReference>
<dbReference type="Pfam" id="PF07676">
    <property type="entry name" value="PD40"/>
    <property type="match status" value="5"/>
</dbReference>
<comment type="similarity">
    <text evidence="1">Belongs to the TolB family.</text>
</comment>
<gene>
    <name evidence="3" type="ORF">QJ048_14315</name>
</gene>
<dbReference type="Gene3D" id="2.60.40.10">
    <property type="entry name" value="Immunoglobulins"/>
    <property type="match status" value="1"/>
</dbReference>
<organism evidence="3 4">
    <name type="scientific">Pinibacter soli</name>
    <dbReference type="NCBI Taxonomy" id="3044211"/>
    <lineage>
        <taxon>Bacteria</taxon>
        <taxon>Pseudomonadati</taxon>
        <taxon>Bacteroidota</taxon>
        <taxon>Chitinophagia</taxon>
        <taxon>Chitinophagales</taxon>
        <taxon>Chitinophagaceae</taxon>
        <taxon>Pinibacter</taxon>
    </lineage>
</organism>
<feature type="domain" description="PKD/Chitinase" evidence="2">
    <location>
        <begin position="71"/>
        <end position="159"/>
    </location>
</feature>
<dbReference type="SUPFAM" id="SSF49299">
    <property type="entry name" value="PKD domain"/>
    <property type="match status" value="1"/>
</dbReference>
<dbReference type="Gene3D" id="2.120.10.30">
    <property type="entry name" value="TolB, C-terminal domain"/>
    <property type="match status" value="3"/>
</dbReference>